<evidence type="ECO:0000256" key="3">
    <source>
        <dbReference type="ARBA" id="ARBA00007676"/>
    </source>
</evidence>
<dbReference type="AlphaFoldDB" id="A0A0N5AG50"/>
<feature type="compositionally biased region" description="Basic residues" evidence="9">
    <location>
        <begin position="491"/>
        <end position="501"/>
    </location>
</feature>
<comment type="similarity">
    <text evidence="3">Belongs to the SRP72 family.</text>
</comment>
<evidence type="ECO:0000256" key="7">
    <source>
        <dbReference type="ARBA" id="ARBA00023135"/>
    </source>
</evidence>
<dbReference type="GO" id="GO:0005786">
    <property type="term" value="C:signal recognition particle, endoplasmic reticulum targeting"/>
    <property type="evidence" value="ECO:0007669"/>
    <property type="project" value="UniProtKB-KW"/>
</dbReference>
<comment type="subcellular location">
    <subcellularLocation>
        <location evidence="2">Cytoplasm</location>
    </subcellularLocation>
    <subcellularLocation>
        <location evidence="1">Endoplasmic reticulum</location>
    </subcellularLocation>
</comment>
<dbReference type="STRING" id="451379.A0A0N5AG50"/>
<feature type="compositionally biased region" description="Basic and acidic residues" evidence="9">
    <location>
        <begin position="421"/>
        <end position="433"/>
    </location>
</feature>
<keyword evidence="7" id="KW-0733">Signal recognition particle</keyword>
<evidence type="ECO:0000256" key="9">
    <source>
        <dbReference type="SAM" id="MobiDB-lite"/>
    </source>
</evidence>
<evidence type="ECO:0000256" key="1">
    <source>
        <dbReference type="ARBA" id="ARBA00004240"/>
    </source>
</evidence>
<reference evidence="12" key="1">
    <citation type="submission" date="2017-02" db="UniProtKB">
        <authorList>
            <consortium name="WormBaseParasite"/>
        </authorList>
    </citation>
    <scope>IDENTIFICATION</scope>
</reference>
<evidence type="ECO:0000256" key="2">
    <source>
        <dbReference type="ARBA" id="ARBA00004496"/>
    </source>
</evidence>
<dbReference type="Pfam" id="PF08492">
    <property type="entry name" value="SRP72"/>
    <property type="match status" value="1"/>
</dbReference>
<dbReference type="PANTHER" id="PTHR14094">
    <property type="entry name" value="SIGNAL RECOGNITION PARTICLE 72"/>
    <property type="match status" value="1"/>
</dbReference>
<dbReference type="PANTHER" id="PTHR14094:SF9">
    <property type="entry name" value="SIGNAL RECOGNITION PARTICLE SUBUNIT SRP72"/>
    <property type="match status" value="1"/>
</dbReference>
<dbReference type="WBParaSite" id="SMUV_0000328001-mRNA-1">
    <property type="protein sequence ID" value="SMUV_0000328001-mRNA-1"/>
    <property type="gene ID" value="SMUV_0000328001"/>
</dbReference>
<dbReference type="GO" id="GO:0005783">
    <property type="term" value="C:endoplasmic reticulum"/>
    <property type="evidence" value="ECO:0007669"/>
    <property type="project" value="UniProtKB-SubCell"/>
</dbReference>
<feature type="region of interest" description="Disordered" evidence="9">
    <location>
        <begin position="396"/>
        <end position="501"/>
    </location>
</feature>
<keyword evidence="5" id="KW-0963">Cytoplasm</keyword>
<dbReference type="InterPro" id="IPR011990">
    <property type="entry name" value="TPR-like_helical_dom_sf"/>
</dbReference>
<proteinExistence type="inferred from homology"/>
<accession>A0A0N5AG50</accession>
<feature type="compositionally biased region" description="Basic residues" evidence="9">
    <location>
        <begin position="398"/>
        <end position="409"/>
    </location>
</feature>
<keyword evidence="6" id="KW-0256">Endoplasmic reticulum</keyword>
<organism evidence="11 12">
    <name type="scientific">Syphacia muris</name>
    <dbReference type="NCBI Taxonomy" id="451379"/>
    <lineage>
        <taxon>Eukaryota</taxon>
        <taxon>Metazoa</taxon>
        <taxon>Ecdysozoa</taxon>
        <taxon>Nematoda</taxon>
        <taxon>Chromadorea</taxon>
        <taxon>Rhabditida</taxon>
        <taxon>Spirurina</taxon>
        <taxon>Oxyuridomorpha</taxon>
        <taxon>Oxyuroidea</taxon>
        <taxon>Oxyuridae</taxon>
        <taxon>Syphacia</taxon>
    </lineage>
</organism>
<feature type="domain" description="Signal recognition particle SRP72 subunit RNA-binding" evidence="10">
    <location>
        <begin position="382"/>
        <end position="436"/>
    </location>
</feature>
<dbReference type="InterPro" id="IPR013699">
    <property type="entry name" value="Signal_recog_part_SRP72_RNA-bd"/>
</dbReference>
<feature type="compositionally biased region" description="Low complexity" evidence="9">
    <location>
        <begin position="479"/>
        <end position="490"/>
    </location>
</feature>
<evidence type="ECO:0000313" key="11">
    <source>
        <dbReference type="Proteomes" id="UP000046393"/>
    </source>
</evidence>
<dbReference type="GO" id="GO:0006614">
    <property type="term" value="P:SRP-dependent cotranslational protein targeting to membrane"/>
    <property type="evidence" value="ECO:0007669"/>
    <property type="project" value="InterPro"/>
</dbReference>
<sequence>MVADGSLNAKQTFIELAKADTSGDYDKAFKIANKILQRFPKETLAFKCKLVALIKLGKFEDALAFANRIPFHQMGDCTFEKAYVQYRLDLNEAALETPSDKSILSTINNNLISSRQGVNMMEAKKKLKAAMQTNSSKLTLRQRRTLALNQALIHMLSNQKELCNKCLEEIQKNYGRIQEAVIIEAALHLRCKEPQKALAILESADPTTEIYLAKAQVSLNEESEASQSHYVIESQLSFKGKEEALNALNDLPPEIGLRAAIVQLRVALLLCLNKKEDALNLLTSVLRENRTDAEALLEQAATLNLECGNYQTAVDCLERLAALKPDDLTITCRMIRAYSAFDVEKAEKLSAQVFPKTDAENIDIDSLEKSDWILYRDKSRQKKELKPQEFDSEIITGKLRRRKRKRKPLLPKNYDPNVPPDPERWLPKQERSAYKKRINKKHKDRDIGKGTQGATSSPIQFDNVKAKPENSPKPTPVMGGPRQQRPPGQQAKKKKKSSKRR</sequence>
<keyword evidence="8" id="KW-0687">Ribonucleoprotein</keyword>
<feature type="compositionally biased region" description="Basic residues" evidence="9">
    <location>
        <begin position="434"/>
        <end position="443"/>
    </location>
</feature>
<keyword evidence="11" id="KW-1185">Reference proteome</keyword>
<evidence type="ECO:0000313" key="12">
    <source>
        <dbReference type="WBParaSite" id="SMUV_0000328001-mRNA-1"/>
    </source>
</evidence>
<dbReference type="Proteomes" id="UP000046393">
    <property type="component" value="Unplaced"/>
</dbReference>
<dbReference type="GO" id="GO:0008312">
    <property type="term" value="F:7S RNA binding"/>
    <property type="evidence" value="ECO:0007669"/>
    <property type="project" value="InterPro"/>
</dbReference>
<evidence type="ECO:0000256" key="5">
    <source>
        <dbReference type="ARBA" id="ARBA00022490"/>
    </source>
</evidence>
<evidence type="ECO:0000259" key="10">
    <source>
        <dbReference type="Pfam" id="PF08492"/>
    </source>
</evidence>
<protein>
    <recommendedName>
        <fullName evidence="4">Signal recognition particle subunit SRP72</fullName>
    </recommendedName>
</protein>
<evidence type="ECO:0000256" key="6">
    <source>
        <dbReference type="ARBA" id="ARBA00022824"/>
    </source>
</evidence>
<name>A0A0N5AG50_9BILA</name>
<dbReference type="Gene3D" id="1.25.40.10">
    <property type="entry name" value="Tetratricopeptide repeat domain"/>
    <property type="match status" value="2"/>
</dbReference>
<evidence type="ECO:0000256" key="8">
    <source>
        <dbReference type="ARBA" id="ARBA00023274"/>
    </source>
</evidence>
<dbReference type="GO" id="GO:0043022">
    <property type="term" value="F:ribosome binding"/>
    <property type="evidence" value="ECO:0007669"/>
    <property type="project" value="TreeGrafter"/>
</dbReference>
<dbReference type="InterPro" id="IPR026270">
    <property type="entry name" value="SRP72"/>
</dbReference>
<dbReference type="SUPFAM" id="SSF48452">
    <property type="entry name" value="TPR-like"/>
    <property type="match status" value="1"/>
</dbReference>
<evidence type="ECO:0000256" key="4">
    <source>
        <dbReference type="ARBA" id="ARBA00018350"/>
    </source>
</evidence>